<protein>
    <recommendedName>
        <fullName evidence="3">DNA-binding protein</fullName>
    </recommendedName>
</protein>
<dbReference type="Pfam" id="PF14520">
    <property type="entry name" value="HHH_5"/>
    <property type="match status" value="1"/>
</dbReference>
<reference evidence="1 2" key="1">
    <citation type="submission" date="2020-03" db="EMBL/GenBank/DDBJ databases">
        <title>WGS of actinomycetes isolated from Thailand.</title>
        <authorList>
            <person name="Thawai C."/>
        </authorList>
    </citation>
    <scope>NUCLEOTIDE SEQUENCE [LARGE SCALE GENOMIC DNA]</scope>
    <source>
        <strain evidence="1 2">SBST2-5</strain>
    </source>
</reference>
<name>A0ABX1A525_9ACTN</name>
<dbReference type="Proteomes" id="UP000730591">
    <property type="component" value="Unassembled WGS sequence"/>
</dbReference>
<comment type="caution">
    <text evidence="1">The sequence shown here is derived from an EMBL/GenBank/DDBJ whole genome shotgun (WGS) entry which is preliminary data.</text>
</comment>
<keyword evidence="2" id="KW-1185">Reference proteome</keyword>
<evidence type="ECO:0000313" key="2">
    <source>
        <dbReference type="Proteomes" id="UP000730591"/>
    </source>
</evidence>
<sequence length="72" mass="7516">MFPRPRPARAVASLPAGIGRPATRALLGAGLATLDDVARHTADELLALHGVGPKAVRVLTEALQRQGRSLRG</sequence>
<evidence type="ECO:0000313" key="1">
    <source>
        <dbReference type="EMBL" id="NJP51385.1"/>
    </source>
</evidence>
<gene>
    <name evidence="1" type="ORF">HCJ93_15245</name>
</gene>
<dbReference type="EMBL" id="JAATEM010000016">
    <property type="protein sequence ID" value="NJP51385.1"/>
    <property type="molecule type" value="Genomic_DNA"/>
</dbReference>
<dbReference type="Gene3D" id="1.10.150.20">
    <property type="entry name" value="5' to 3' exonuclease, C-terminal subdomain"/>
    <property type="match status" value="1"/>
</dbReference>
<evidence type="ECO:0008006" key="3">
    <source>
        <dbReference type="Google" id="ProtNLM"/>
    </source>
</evidence>
<dbReference type="SUPFAM" id="SSF47794">
    <property type="entry name" value="Rad51 N-terminal domain-like"/>
    <property type="match status" value="1"/>
</dbReference>
<dbReference type="InterPro" id="IPR010995">
    <property type="entry name" value="DNA_repair_Rad51/TF_NusA_a-hlx"/>
</dbReference>
<proteinExistence type="predicted"/>
<accession>A0ABX1A525</accession>
<organism evidence="1 2">
    <name type="scientific">Streptomyces composti</name>
    <dbReference type="NCBI Taxonomy" id="2720025"/>
    <lineage>
        <taxon>Bacteria</taxon>
        <taxon>Bacillati</taxon>
        <taxon>Actinomycetota</taxon>
        <taxon>Actinomycetes</taxon>
        <taxon>Kitasatosporales</taxon>
        <taxon>Streptomycetaceae</taxon>
        <taxon>Streptomyces</taxon>
    </lineage>
</organism>